<organism evidence="2">
    <name type="scientific">Tanacetum cinerariifolium</name>
    <name type="common">Dalmatian daisy</name>
    <name type="synonym">Chrysanthemum cinerariifolium</name>
    <dbReference type="NCBI Taxonomy" id="118510"/>
    <lineage>
        <taxon>Eukaryota</taxon>
        <taxon>Viridiplantae</taxon>
        <taxon>Streptophyta</taxon>
        <taxon>Embryophyta</taxon>
        <taxon>Tracheophyta</taxon>
        <taxon>Spermatophyta</taxon>
        <taxon>Magnoliopsida</taxon>
        <taxon>eudicotyledons</taxon>
        <taxon>Gunneridae</taxon>
        <taxon>Pentapetalae</taxon>
        <taxon>asterids</taxon>
        <taxon>campanulids</taxon>
        <taxon>Asterales</taxon>
        <taxon>Asteraceae</taxon>
        <taxon>Asteroideae</taxon>
        <taxon>Anthemideae</taxon>
        <taxon>Anthemidinae</taxon>
        <taxon>Tanacetum</taxon>
    </lineage>
</organism>
<protein>
    <submittedName>
        <fullName evidence="2">Uncharacterized protein</fullName>
    </submittedName>
</protein>
<evidence type="ECO:0000256" key="1">
    <source>
        <dbReference type="SAM" id="MobiDB-lite"/>
    </source>
</evidence>
<gene>
    <name evidence="2" type="ORF">Tci_000574</name>
</gene>
<accession>A0A699GN03</accession>
<feature type="compositionally biased region" description="Acidic residues" evidence="1">
    <location>
        <begin position="347"/>
        <end position="364"/>
    </location>
</feature>
<sequence length="788" mass="89919">MVITIDQQMAMDEALIPTAQRLKIGRSNFRLLSDIKSKESTLQLVYDVLRICLFFKTFLVTAHVPEIYMQEFWATSNVHHHAIRFKMDNKKHIVNLESFRDILHICPRVHGQAFDELLFEEEILAFIHFLGHSAAIRTLTDVNINKLYQPWRSFDDIINKCLTGKSSGNSKAYKEYYAIATGEAAPKPKASVRRTKSSSDTSITPPTTAASLRLIAFAKGKQPAKASKAKSLSALSEVAMTEAQQLKLVTKRSRQQMHISQPSGSGADEETGSKPGVPDVPTDESEEEFSWNSTNDKGDENEEKDDDSDEEDEGNDGQEGNGDDDEDDDGKEGNDDDADQDVVRDDDKDDDEEGGDEEHESDEETRDKESFDPIPQTLESSDDEEAQGLNISEKERHVEEEEKDELIETQTNQFARAVSSIRGIVNHYMDQRMNEVVKVAVQIQSHETQRENDKFLGTVDENIKKIIKEQVKEQVKVQVSKILPRIKQAVNKQLEAEVLTRSSHSSRTSYAVAADLSEMELKKILIEKIEGNKETVTLKRRRDNDADKDEEPSAGPDRGSKRRKEGKEPESASAPTKTATRSAGSVDTLTPELLAGPTYDLMKGSCKSLIELEYHLEEVYKATKDQLDWVNPEVLWFCPRDVYSKRRIIAVTELKIIEWHSYKHLDWITVRRDDGKLYKFKEGYFKRLCIQDIKDMLLLLVQGKLTNLTVEERFAFNNRLNLTKPNSYQFDLKRKEAYTAYSNLRGFIYQNKDKRNRLMRIDELHKFSDGTLTDVRTALDDRLKGIQM</sequence>
<feature type="region of interest" description="Disordered" evidence="1">
    <location>
        <begin position="249"/>
        <end position="406"/>
    </location>
</feature>
<feature type="compositionally biased region" description="Acidic residues" evidence="1">
    <location>
        <begin position="299"/>
        <end position="340"/>
    </location>
</feature>
<feature type="compositionally biased region" description="Polar residues" evidence="1">
    <location>
        <begin position="573"/>
        <end position="587"/>
    </location>
</feature>
<name>A0A699GN03_TANCI</name>
<reference evidence="2" key="1">
    <citation type="journal article" date="2019" name="Sci. Rep.">
        <title>Draft genome of Tanacetum cinerariifolium, the natural source of mosquito coil.</title>
        <authorList>
            <person name="Yamashiro T."/>
            <person name="Shiraishi A."/>
            <person name="Satake H."/>
            <person name="Nakayama K."/>
        </authorList>
    </citation>
    <scope>NUCLEOTIDE SEQUENCE</scope>
</reference>
<feature type="region of interest" description="Disordered" evidence="1">
    <location>
        <begin position="537"/>
        <end position="587"/>
    </location>
</feature>
<dbReference type="EMBL" id="BKCJ010000010">
    <property type="protein sequence ID" value="GEU28596.1"/>
    <property type="molecule type" value="Genomic_DNA"/>
</dbReference>
<dbReference type="AlphaFoldDB" id="A0A699GN03"/>
<proteinExistence type="predicted"/>
<evidence type="ECO:0000313" key="2">
    <source>
        <dbReference type="EMBL" id="GEU28596.1"/>
    </source>
</evidence>
<comment type="caution">
    <text evidence="2">The sequence shown here is derived from an EMBL/GenBank/DDBJ whole genome shotgun (WGS) entry which is preliminary data.</text>
</comment>